<feature type="transmembrane region" description="Helical" evidence="2">
    <location>
        <begin position="87"/>
        <end position="104"/>
    </location>
</feature>
<evidence type="ECO:0000313" key="4">
    <source>
        <dbReference type="EMBL" id="KAK2713854.1"/>
    </source>
</evidence>
<dbReference type="EMBL" id="JAVRJZ010000014">
    <property type="protein sequence ID" value="KAK2713854.1"/>
    <property type="molecule type" value="Genomic_DNA"/>
</dbReference>
<dbReference type="InterPro" id="IPR006029">
    <property type="entry name" value="Neurotrans-gated_channel_TM"/>
</dbReference>
<feature type="domain" description="Neurotransmitter-gated ion-channel transmembrane" evidence="3">
    <location>
        <begin position="62"/>
        <end position="362"/>
    </location>
</feature>
<dbReference type="Gene3D" id="2.70.170.10">
    <property type="entry name" value="Neurotransmitter-gated ion-channel ligand-binding domain"/>
    <property type="match status" value="1"/>
</dbReference>
<dbReference type="SUPFAM" id="SSF63712">
    <property type="entry name" value="Nicotinic receptor ligand binding domain-like"/>
    <property type="match status" value="1"/>
</dbReference>
<dbReference type="FunFam" id="1.20.58.390:FF:000073">
    <property type="entry name" value="Neuronal acetylcholine receptor subunit alpha-9-II"/>
    <property type="match status" value="1"/>
</dbReference>
<dbReference type="InterPro" id="IPR006201">
    <property type="entry name" value="Neur_channel"/>
</dbReference>
<keyword evidence="2" id="KW-0472">Membrane</keyword>
<evidence type="ECO:0000313" key="5">
    <source>
        <dbReference type="Proteomes" id="UP001187531"/>
    </source>
</evidence>
<dbReference type="CDD" id="cd19051">
    <property type="entry name" value="LGIC_TM_cation"/>
    <property type="match status" value="1"/>
</dbReference>
<dbReference type="GO" id="GO:0016020">
    <property type="term" value="C:membrane"/>
    <property type="evidence" value="ECO:0007669"/>
    <property type="project" value="UniProtKB-SubCell"/>
</dbReference>
<protein>
    <recommendedName>
        <fullName evidence="3">Neurotransmitter-gated ion-channel transmembrane domain-containing protein</fullName>
    </recommendedName>
</protein>
<dbReference type="Pfam" id="PF02932">
    <property type="entry name" value="Neur_chan_memb"/>
    <property type="match status" value="1"/>
</dbReference>
<name>A0AA88HP21_ARTSF</name>
<dbReference type="GO" id="GO:0004888">
    <property type="term" value="F:transmembrane signaling receptor activity"/>
    <property type="evidence" value="ECO:0007669"/>
    <property type="project" value="InterPro"/>
</dbReference>
<dbReference type="AlphaFoldDB" id="A0AA88HP21"/>
<organism evidence="4 5">
    <name type="scientific">Artemia franciscana</name>
    <name type="common">Brine shrimp</name>
    <name type="synonym">Artemia sanfranciscana</name>
    <dbReference type="NCBI Taxonomy" id="6661"/>
    <lineage>
        <taxon>Eukaryota</taxon>
        <taxon>Metazoa</taxon>
        <taxon>Ecdysozoa</taxon>
        <taxon>Arthropoda</taxon>
        <taxon>Crustacea</taxon>
        <taxon>Branchiopoda</taxon>
        <taxon>Anostraca</taxon>
        <taxon>Artemiidae</taxon>
        <taxon>Artemia</taxon>
    </lineage>
</organism>
<sequence>LNLVELTEFGDISNYQPNGEFDLLTFESVRHEQYYSCCPEPYPDITYTLKLRRRPLFYVFNLILPCILINSIALLVFYVPSESGEKVTLGISALLSMTVFLMTIRESLPPTEKTPLISLYYGVSICLVSFASGMAVVTLNIHHRGLRGIAIPELLKTYMLGYVANFLFLKLSINDPLEIAETARPDHSHSSKNMSSFTSLDCTNSFQFRKKKSRIGHKCSSAIQIISTNGELPSFCSCSNNPENFSNYEVDTGRVHMGVKLDAQGTEKFCNLDMRMGGIPVASPRFGPRLKHTHLGHSDSFEIRASNLLLRVATTVERSERRVEYQERRESLTLEWKKLALVCDRCLLIIFFLTTGIATSAILLSSPHGP</sequence>
<dbReference type="SUPFAM" id="SSF90112">
    <property type="entry name" value="Neurotransmitter-gated ion-channel transmembrane pore"/>
    <property type="match status" value="1"/>
</dbReference>
<dbReference type="InterPro" id="IPR036734">
    <property type="entry name" value="Neur_chan_lig-bd_sf"/>
</dbReference>
<reference evidence="4" key="1">
    <citation type="submission" date="2023-07" db="EMBL/GenBank/DDBJ databases">
        <title>Chromosome-level genome assembly of Artemia franciscana.</title>
        <authorList>
            <person name="Jo E."/>
        </authorList>
    </citation>
    <scope>NUCLEOTIDE SEQUENCE</scope>
    <source>
        <tissue evidence="4">Whole body</tissue>
    </source>
</reference>
<comment type="caution">
    <text evidence="4">The sequence shown here is derived from an EMBL/GenBank/DDBJ whole genome shotgun (WGS) entry which is preliminary data.</text>
</comment>
<dbReference type="InterPro" id="IPR038050">
    <property type="entry name" value="Neuro_actylchol_rec"/>
</dbReference>
<feature type="transmembrane region" description="Helical" evidence="2">
    <location>
        <begin position="116"/>
        <end position="137"/>
    </location>
</feature>
<feature type="non-terminal residue" evidence="4">
    <location>
        <position position="1"/>
    </location>
</feature>
<evidence type="ECO:0000259" key="3">
    <source>
        <dbReference type="Pfam" id="PF02932"/>
    </source>
</evidence>
<dbReference type="PANTHER" id="PTHR18945">
    <property type="entry name" value="NEUROTRANSMITTER GATED ION CHANNEL"/>
    <property type="match status" value="1"/>
</dbReference>
<comment type="subcellular location">
    <subcellularLocation>
        <location evidence="1">Membrane</location>
        <topology evidence="1">Multi-pass membrane protein</topology>
    </subcellularLocation>
</comment>
<dbReference type="InterPro" id="IPR036719">
    <property type="entry name" value="Neuro-gated_channel_TM_sf"/>
</dbReference>
<accession>A0AA88HP21</accession>
<gene>
    <name evidence="4" type="ORF">QYM36_009667</name>
</gene>
<feature type="transmembrane region" description="Helical" evidence="2">
    <location>
        <begin position="346"/>
        <end position="364"/>
    </location>
</feature>
<evidence type="ECO:0000256" key="2">
    <source>
        <dbReference type="SAM" id="Phobius"/>
    </source>
</evidence>
<dbReference type="Proteomes" id="UP001187531">
    <property type="component" value="Unassembled WGS sequence"/>
</dbReference>
<feature type="transmembrane region" description="Helical" evidence="2">
    <location>
        <begin position="56"/>
        <end position="81"/>
    </location>
</feature>
<evidence type="ECO:0000256" key="1">
    <source>
        <dbReference type="ARBA" id="ARBA00004141"/>
    </source>
</evidence>
<dbReference type="GO" id="GO:0005230">
    <property type="term" value="F:extracellular ligand-gated monoatomic ion channel activity"/>
    <property type="evidence" value="ECO:0007669"/>
    <property type="project" value="InterPro"/>
</dbReference>
<dbReference type="Gene3D" id="1.20.58.390">
    <property type="entry name" value="Neurotransmitter-gated ion-channel transmembrane domain"/>
    <property type="match status" value="1"/>
</dbReference>
<keyword evidence="2" id="KW-1133">Transmembrane helix</keyword>
<keyword evidence="5" id="KW-1185">Reference proteome</keyword>
<proteinExistence type="predicted"/>
<keyword evidence="2" id="KW-0812">Transmembrane</keyword>